<feature type="transmembrane region" description="Helical" evidence="7">
    <location>
        <begin position="335"/>
        <end position="357"/>
    </location>
</feature>
<keyword evidence="11" id="KW-1185">Reference proteome</keyword>
<feature type="transmembrane region" description="Helical" evidence="7">
    <location>
        <begin position="31"/>
        <end position="51"/>
    </location>
</feature>
<dbReference type="EMBL" id="OZ020114">
    <property type="protein sequence ID" value="CAK9267144.1"/>
    <property type="molecule type" value="Genomic_DNA"/>
</dbReference>
<dbReference type="InterPro" id="IPR004358">
    <property type="entry name" value="Sig_transdc_His_kin-like_C"/>
</dbReference>
<evidence type="ECO:0000256" key="7">
    <source>
        <dbReference type="SAM" id="Phobius"/>
    </source>
</evidence>
<dbReference type="Gene3D" id="3.40.50.2300">
    <property type="match status" value="2"/>
</dbReference>
<dbReference type="InterPro" id="IPR001789">
    <property type="entry name" value="Sig_transdc_resp-reg_receiver"/>
</dbReference>
<comment type="subcellular location">
    <subcellularLocation>
        <location evidence="1">Membrane</location>
    </subcellularLocation>
</comment>
<feature type="domain" description="Response regulatory" evidence="9">
    <location>
        <begin position="889"/>
        <end position="1034"/>
    </location>
</feature>
<dbReference type="PANTHER" id="PTHR45339:SF6">
    <property type="entry name" value="SENSORY HISTIDINE PROTEIN KINASE"/>
    <property type="match status" value="1"/>
</dbReference>
<organism evidence="10 11">
    <name type="scientific">Sphagnum jensenii</name>
    <dbReference type="NCBI Taxonomy" id="128206"/>
    <lineage>
        <taxon>Eukaryota</taxon>
        <taxon>Viridiplantae</taxon>
        <taxon>Streptophyta</taxon>
        <taxon>Embryophyta</taxon>
        <taxon>Bryophyta</taxon>
        <taxon>Sphagnophytina</taxon>
        <taxon>Sphagnopsida</taxon>
        <taxon>Sphagnales</taxon>
        <taxon>Sphagnaceae</taxon>
        <taxon>Sphagnum</taxon>
    </lineage>
</organism>
<dbReference type="SMART" id="SM00448">
    <property type="entry name" value="REC"/>
    <property type="match status" value="2"/>
</dbReference>
<dbReference type="PRINTS" id="PR00344">
    <property type="entry name" value="BCTRLSENSOR"/>
</dbReference>
<proteinExistence type="predicted"/>
<dbReference type="CDD" id="cd16922">
    <property type="entry name" value="HATPase_EvgS-ArcB-TorS-like"/>
    <property type="match status" value="1"/>
</dbReference>
<protein>
    <recommendedName>
        <fullName evidence="12">Histidine kinase</fullName>
    </recommendedName>
</protein>
<dbReference type="InterPro" id="IPR005467">
    <property type="entry name" value="His_kinase_dom"/>
</dbReference>
<dbReference type="CDD" id="cd00082">
    <property type="entry name" value="HisKA"/>
    <property type="match status" value="1"/>
</dbReference>
<keyword evidence="2 6" id="KW-0597">Phosphoprotein</keyword>
<name>A0ABP0WK02_9BRYO</name>
<dbReference type="InterPro" id="IPR003661">
    <property type="entry name" value="HisK_dim/P_dom"/>
</dbReference>
<accession>A0ABP0WK02</accession>
<dbReference type="InterPro" id="IPR036097">
    <property type="entry name" value="HisK_dim/P_sf"/>
</dbReference>
<evidence type="ECO:0000256" key="3">
    <source>
        <dbReference type="ARBA" id="ARBA00022692"/>
    </source>
</evidence>
<evidence type="ECO:0000313" key="10">
    <source>
        <dbReference type="EMBL" id="CAK9267144.1"/>
    </source>
</evidence>
<dbReference type="Gene3D" id="3.30.565.10">
    <property type="entry name" value="Histidine kinase-like ATPase, C-terminal domain"/>
    <property type="match status" value="1"/>
</dbReference>
<evidence type="ECO:0000256" key="5">
    <source>
        <dbReference type="ARBA" id="ARBA00023136"/>
    </source>
</evidence>
<evidence type="ECO:0000256" key="6">
    <source>
        <dbReference type="PROSITE-ProRule" id="PRU00169"/>
    </source>
</evidence>
<dbReference type="SUPFAM" id="SSF52172">
    <property type="entry name" value="CheY-like"/>
    <property type="match status" value="2"/>
</dbReference>
<evidence type="ECO:0008006" key="12">
    <source>
        <dbReference type="Google" id="ProtNLM"/>
    </source>
</evidence>
<dbReference type="InterPro" id="IPR003594">
    <property type="entry name" value="HATPase_dom"/>
</dbReference>
<dbReference type="Pfam" id="PF02518">
    <property type="entry name" value="HATPase_c"/>
    <property type="match status" value="1"/>
</dbReference>
<dbReference type="PROSITE" id="PS50109">
    <property type="entry name" value="HIS_KIN"/>
    <property type="match status" value="1"/>
</dbReference>
<evidence type="ECO:0000256" key="1">
    <source>
        <dbReference type="ARBA" id="ARBA00004370"/>
    </source>
</evidence>
<dbReference type="Pfam" id="PF00512">
    <property type="entry name" value="HisKA"/>
    <property type="match status" value="1"/>
</dbReference>
<dbReference type="InterPro" id="IPR056839">
    <property type="entry name" value="Receiver_AHK4/CRE1_1st"/>
</dbReference>
<keyword evidence="5 7" id="KW-0472">Membrane</keyword>
<evidence type="ECO:0000313" key="11">
    <source>
        <dbReference type="Proteomes" id="UP001497444"/>
    </source>
</evidence>
<dbReference type="PROSITE" id="PS50110">
    <property type="entry name" value="RESPONSE_REGULATORY"/>
    <property type="match status" value="2"/>
</dbReference>
<dbReference type="CDD" id="cd17546">
    <property type="entry name" value="REC_hyHK_CKI1_RcsC-like"/>
    <property type="match status" value="1"/>
</dbReference>
<reference evidence="10" key="1">
    <citation type="submission" date="2024-02" db="EMBL/GenBank/DDBJ databases">
        <authorList>
            <consortium name="ELIXIR-Norway"/>
            <consortium name="Elixir Norway"/>
        </authorList>
    </citation>
    <scope>NUCLEOTIDE SEQUENCE</scope>
</reference>
<dbReference type="Pfam" id="PF03924">
    <property type="entry name" value="CHASE"/>
    <property type="match status" value="1"/>
</dbReference>
<dbReference type="Gene3D" id="3.30.450.350">
    <property type="entry name" value="CHASE domain"/>
    <property type="match status" value="1"/>
</dbReference>
<dbReference type="InterPro" id="IPR036890">
    <property type="entry name" value="HATPase_C_sf"/>
</dbReference>
<evidence type="ECO:0000259" key="8">
    <source>
        <dbReference type="PROSITE" id="PS50109"/>
    </source>
</evidence>
<evidence type="ECO:0000259" key="9">
    <source>
        <dbReference type="PROSITE" id="PS50110"/>
    </source>
</evidence>
<dbReference type="SMART" id="SM00387">
    <property type="entry name" value="HATPase_c"/>
    <property type="match status" value="1"/>
</dbReference>
<dbReference type="InterPro" id="IPR006189">
    <property type="entry name" value="CHASE_dom"/>
</dbReference>
<dbReference type="Pfam" id="PF00072">
    <property type="entry name" value="Response_reg"/>
    <property type="match status" value="1"/>
</dbReference>
<dbReference type="SUPFAM" id="SSF47384">
    <property type="entry name" value="Homodimeric domain of signal transducing histidine kinase"/>
    <property type="match status" value="1"/>
</dbReference>
<dbReference type="PANTHER" id="PTHR45339">
    <property type="entry name" value="HYBRID SIGNAL TRANSDUCTION HISTIDINE KINASE J"/>
    <property type="match status" value="1"/>
</dbReference>
<evidence type="ECO:0000256" key="4">
    <source>
        <dbReference type="ARBA" id="ARBA00022989"/>
    </source>
</evidence>
<dbReference type="Gene3D" id="1.10.287.130">
    <property type="match status" value="1"/>
</dbReference>
<dbReference type="SUPFAM" id="SSF55874">
    <property type="entry name" value="ATPase domain of HSP90 chaperone/DNA topoisomerase II/histidine kinase"/>
    <property type="match status" value="2"/>
</dbReference>
<dbReference type="InterPro" id="IPR011006">
    <property type="entry name" value="CheY-like_superfamily"/>
</dbReference>
<keyword evidence="3 7" id="KW-0812">Transmembrane</keyword>
<feature type="modified residue" description="4-aspartylphosphate" evidence="6">
    <location>
        <position position="797"/>
    </location>
</feature>
<keyword evidence="4 7" id="KW-1133">Transmembrane helix</keyword>
<sequence length="1052" mass="115532">MESEPGGQWNCYKLQLSGCNKKLNPLRNGPLRFACLVFGWFLACAISGVLWNSSLDSIKEEFQLTCYNRKEILRSELENNLNASFVILGLVASVAELNESIWLGFTNATLFLRPNVKRLVYMERVLADQRAAFEQKWNATIITINAAGVLSRRPDAAEYAPILFETDDGYYFLLDPTSYPLLQSAIFAARDTGLFTLSPASWISNSWQMGAYLGYYGPSRDPMSFVSDEDRRQACQGYVGTVLNVMEVFNIVLSRYIDDINMDVVAVYNTNASADSSALYNCDPVAPICALPLFDPSNKSSEASNVVVDWTYGTQNFELRCISKHSLKVQALQRIIAWPLLMSVVVTFFYILVYLVLKRMLAIEKDVALIEKMNIDLKDAKIAAEAADKAKSNFLATISHEIRTPMNGVIGMTNLLLGTELTAQQLDYVNVAQASGSALIALINDVLDLSKIEAGRMEVESVPFNLRNEIDNVFSLFDEKIRQEQLEVSVLVHNAVPANVIGDPAKLRQVLVNLVGNAMKFTKGGSILVCVRIADDGSSPPTSAEFSIVNQFPNGDGGLREIELSEVVVPSHEGGAQQRVSAIGGLPSSGDLSFERGRVPPRLSMWEGYFSSSQAVACWRKWKPKEGSGHCKLPRCITIFVSVEDTGIGIPLQLQHRLFQPFSQVESSTSREYGGTGIGLSICQKLVKLMNGQLYAVSRPGQGSVFEFSLSFGLPQPGCSDTLGCNNNAKSQQAQSDNQKLRGMHVVVVDSHPVRQEATASCLQQLGILVEYAADTQSTLGKLRRQGQAAVQVVIIDLQGLENTLALELVGLIHREPSFEMLPVIALTSRASNVVENKLQIAGFSNILYKPLRCTTIAAVLLQALGMQGQTKLKKGNTNANAKILSGKHLLVVDDNMVNRKVATSMLSRYGASVNAVDGGMAAVAAVKNQGGNNIDLILMDIQMPEMDGYEATRQIRKWEMENCEQCKVLFEDSWCNPVSGPIQVCPHDHVPVVAVTADVMSGTNEMCFTSGMDDYITKPLDQKQLYLLLERFLKKNLVNAPAADNSPSHRM</sequence>
<dbReference type="SMART" id="SM00388">
    <property type="entry name" value="HisKA"/>
    <property type="match status" value="1"/>
</dbReference>
<dbReference type="Pfam" id="PF24896">
    <property type="entry name" value="Receiver_CRE1"/>
    <property type="match status" value="1"/>
</dbReference>
<feature type="domain" description="Histidine kinase" evidence="8">
    <location>
        <begin position="397"/>
        <end position="714"/>
    </location>
</feature>
<evidence type="ECO:0000256" key="2">
    <source>
        <dbReference type="ARBA" id="ARBA00022553"/>
    </source>
</evidence>
<dbReference type="Proteomes" id="UP001497444">
    <property type="component" value="Chromosome 19"/>
</dbReference>
<feature type="domain" description="Response regulatory" evidence="9">
    <location>
        <begin position="745"/>
        <end position="865"/>
    </location>
</feature>
<dbReference type="InterPro" id="IPR042240">
    <property type="entry name" value="CHASE_sf"/>
</dbReference>
<gene>
    <name evidence="10" type="ORF">CSSPJE1EN1_LOCUS12622</name>
</gene>
<feature type="modified residue" description="4-aspartylphosphate" evidence="6">
    <location>
        <position position="941"/>
    </location>
</feature>